<keyword evidence="6" id="KW-1185">Reference proteome</keyword>
<dbReference type="GO" id="GO:0008233">
    <property type="term" value="F:peptidase activity"/>
    <property type="evidence" value="ECO:0007669"/>
    <property type="project" value="UniProtKB-KW"/>
</dbReference>
<gene>
    <name evidence="5" type="ORF">DVH24_032191</name>
</gene>
<keyword evidence="2" id="KW-0645">Protease</keyword>
<dbReference type="EMBL" id="RDQH01000335">
    <property type="protein sequence ID" value="RXH89834.1"/>
    <property type="molecule type" value="Genomic_DNA"/>
</dbReference>
<dbReference type="AlphaFoldDB" id="A0A498J6G2"/>
<evidence type="ECO:0000256" key="1">
    <source>
        <dbReference type="ARBA" id="ARBA00007447"/>
    </source>
</evidence>
<dbReference type="Proteomes" id="UP000290289">
    <property type="component" value="Chromosome 9"/>
</dbReference>
<evidence type="ECO:0000313" key="5">
    <source>
        <dbReference type="EMBL" id="RXH89834.1"/>
    </source>
</evidence>
<dbReference type="InterPro" id="IPR051708">
    <property type="entry name" value="Plant_Aspart_Prot_A1"/>
</dbReference>
<accession>A0A498J6G2</accession>
<evidence type="ECO:0000259" key="4">
    <source>
        <dbReference type="PROSITE" id="PS51767"/>
    </source>
</evidence>
<dbReference type="PANTHER" id="PTHR47967">
    <property type="entry name" value="OS07G0603500 PROTEIN-RELATED"/>
    <property type="match status" value="1"/>
</dbReference>
<comment type="similarity">
    <text evidence="1">Belongs to the peptidase A1 family.</text>
</comment>
<dbReference type="GO" id="GO:0005576">
    <property type="term" value="C:extracellular region"/>
    <property type="evidence" value="ECO:0007669"/>
    <property type="project" value="TreeGrafter"/>
</dbReference>
<sequence>MDTGSYLMWVECQECKDPGHHSFHQNKPVFNHSQSSSHRKLVCDRHPLCFPGKCIGNFCSYHIVYDNEATTEGYLASKTFTFESNSKRSERVWVLMVKRGNVAGILGSGWSPHSLVSQFGSISEGWFSHCLQRMPYDHHSPNTYLRFGADTQ</sequence>
<dbReference type="Pfam" id="PF14543">
    <property type="entry name" value="TAXi_N"/>
    <property type="match status" value="1"/>
</dbReference>
<organism evidence="5 6">
    <name type="scientific">Malus domestica</name>
    <name type="common">Apple</name>
    <name type="synonym">Pyrus malus</name>
    <dbReference type="NCBI Taxonomy" id="3750"/>
    <lineage>
        <taxon>Eukaryota</taxon>
        <taxon>Viridiplantae</taxon>
        <taxon>Streptophyta</taxon>
        <taxon>Embryophyta</taxon>
        <taxon>Tracheophyta</taxon>
        <taxon>Spermatophyta</taxon>
        <taxon>Magnoliopsida</taxon>
        <taxon>eudicotyledons</taxon>
        <taxon>Gunneridae</taxon>
        <taxon>Pentapetalae</taxon>
        <taxon>rosids</taxon>
        <taxon>fabids</taxon>
        <taxon>Rosales</taxon>
        <taxon>Rosaceae</taxon>
        <taxon>Amygdaloideae</taxon>
        <taxon>Maleae</taxon>
        <taxon>Malus</taxon>
    </lineage>
</organism>
<comment type="caution">
    <text evidence="5">The sequence shown here is derived from an EMBL/GenBank/DDBJ whole genome shotgun (WGS) entry which is preliminary data.</text>
</comment>
<protein>
    <recommendedName>
        <fullName evidence="4">Peptidase A1 domain-containing protein</fullName>
    </recommendedName>
</protein>
<proteinExistence type="inferred from homology"/>
<dbReference type="Gene3D" id="2.40.70.10">
    <property type="entry name" value="Acid Proteases"/>
    <property type="match status" value="1"/>
</dbReference>
<dbReference type="InterPro" id="IPR033121">
    <property type="entry name" value="PEPTIDASE_A1"/>
</dbReference>
<dbReference type="SUPFAM" id="SSF50630">
    <property type="entry name" value="Acid proteases"/>
    <property type="match status" value="1"/>
</dbReference>
<reference evidence="5 6" key="1">
    <citation type="submission" date="2018-10" db="EMBL/GenBank/DDBJ databases">
        <title>A high-quality apple genome assembly.</title>
        <authorList>
            <person name="Hu J."/>
        </authorList>
    </citation>
    <scope>NUCLEOTIDE SEQUENCE [LARGE SCALE GENOMIC DNA]</scope>
    <source>
        <strain evidence="6">cv. HFTH1</strain>
        <tissue evidence="5">Young leaf</tissue>
    </source>
</reference>
<evidence type="ECO:0000313" key="6">
    <source>
        <dbReference type="Proteomes" id="UP000290289"/>
    </source>
</evidence>
<dbReference type="GO" id="GO:0006508">
    <property type="term" value="P:proteolysis"/>
    <property type="evidence" value="ECO:0007669"/>
    <property type="project" value="UniProtKB-KW"/>
</dbReference>
<dbReference type="PANTHER" id="PTHR47967:SF125">
    <property type="entry name" value="PEPTIDASE A1 DOMAIN-CONTAINING PROTEIN"/>
    <property type="match status" value="1"/>
</dbReference>
<keyword evidence="3" id="KW-0378">Hydrolase</keyword>
<feature type="domain" description="Peptidase A1" evidence="4">
    <location>
        <begin position="1"/>
        <end position="152"/>
    </location>
</feature>
<dbReference type="PROSITE" id="PS51767">
    <property type="entry name" value="PEPTIDASE_A1"/>
    <property type="match status" value="1"/>
</dbReference>
<dbReference type="InterPro" id="IPR021109">
    <property type="entry name" value="Peptidase_aspartic_dom_sf"/>
</dbReference>
<dbReference type="InterPro" id="IPR032861">
    <property type="entry name" value="TAXi_N"/>
</dbReference>
<evidence type="ECO:0000256" key="2">
    <source>
        <dbReference type="ARBA" id="ARBA00022670"/>
    </source>
</evidence>
<evidence type="ECO:0000256" key="3">
    <source>
        <dbReference type="ARBA" id="ARBA00022801"/>
    </source>
</evidence>
<name>A0A498J6G2_MALDO</name>